<gene>
    <name evidence="1" type="ORF">FGL95_24195</name>
</gene>
<organism evidence="1 2">
    <name type="scientific">Antrihabitans stalactiti</name>
    <dbReference type="NCBI Taxonomy" id="2584121"/>
    <lineage>
        <taxon>Bacteria</taxon>
        <taxon>Bacillati</taxon>
        <taxon>Actinomycetota</taxon>
        <taxon>Actinomycetes</taxon>
        <taxon>Mycobacteriales</taxon>
        <taxon>Nocardiaceae</taxon>
        <taxon>Antrihabitans</taxon>
    </lineage>
</organism>
<accession>A0A848KRC0</accession>
<dbReference type="AlphaFoldDB" id="A0A848KRC0"/>
<dbReference type="RefSeq" id="WP_169591862.1">
    <property type="nucleotide sequence ID" value="NZ_VCQU01000009.1"/>
</dbReference>
<dbReference type="Proteomes" id="UP000535543">
    <property type="component" value="Unassembled WGS sequence"/>
</dbReference>
<protein>
    <submittedName>
        <fullName evidence="1">Uncharacterized protein</fullName>
    </submittedName>
</protein>
<evidence type="ECO:0000313" key="2">
    <source>
        <dbReference type="Proteomes" id="UP000535543"/>
    </source>
</evidence>
<keyword evidence="2" id="KW-1185">Reference proteome</keyword>
<reference evidence="1 2" key="1">
    <citation type="submission" date="2019-05" db="EMBL/GenBank/DDBJ databases">
        <authorList>
            <person name="Lee S.D."/>
        </authorList>
    </citation>
    <scope>NUCLEOTIDE SEQUENCE [LARGE SCALE GENOMIC DNA]</scope>
    <source>
        <strain evidence="1 2">YC2-7</strain>
    </source>
</reference>
<reference evidence="1 2" key="2">
    <citation type="submission" date="2020-06" db="EMBL/GenBank/DDBJ databases">
        <title>Antribacter stalactiti gen. nov., sp. nov., a new member of the family Nacardiaceae isolated from a cave.</title>
        <authorList>
            <person name="Kim I.S."/>
        </authorList>
    </citation>
    <scope>NUCLEOTIDE SEQUENCE [LARGE SCALE GENOMIC DNA]</scope>
    <source>
        <strain evidence="1 2">YC2-7</strain>
    </source>
</reference>
<comment type="caution">
    <text evidence="1">The sequence shown here is derived from an EMBL/GenBank/DDBJ whole genome shotgun (WGS) entry which is preliminary data.</text>
</comment>
<sequence>MSRPTPQGLVVRVVNDTWEELQLDVAAIDREAWSLPVVIRARSAAVFRAKQVSYSEHEWGVTYHIDGDRDRPVYFYFYSDHDDAADGVEVWTPPTCCARVLAVAATIEVEVVPAERHAAQHAA</sequence>
<dbReference type="EMBL" id="VCQU01000009">
    <property type="protein sequence ID" value="NMN98147.1"/>
    <property type="molecule type" value="Genomic_DNA"/>
</dbReference>
<name>A0A848KRC0_9NOCA</name>
<proteinExistence type="predicted"/>
<evidence type="ECO:0000313" key="1">
    <source>
        <dbReference type="EMBL" id="NMN98147.1"/>
    </source>
</evidence>